<reference evidence="6 7" key="1">
    <citation type="submission" date="2020-08" db="EMBL/GenBank/DDBJ databases">
        <title>Genomic Encyclopedia of Type Strains, Phase IV (KMG-IV): sequencing the most valuable type-strain genomes for metagenomic binning, comparative biology and taxonomic classification.</title>
        <authorList>
            <person name="Goeker M."/>
        </authorList>
    </citation>
    <scope>NUCLEOTIDE SEQUENCE [LARGE SCALE GENOMIC DNA]</scope>
    <source>
        <strain evidence="6 7">DSM 23562</strain>
    </source>
</reference>
<keyword evidence="3" id="KW-0238">DNA-binding</keyword>
<dbReference type="PANTHER" id="PTHR30349">
    <property type="entry name" value="PHAGE INTEGRASE-RELATED"/>
    <property type="match status" value="1"/>
</dbReference>
<dbReference type="Pfam" id="PF00589">
    <property type="entry name" value="Phage_integrase"/>
    <property type="match status" value="1"/>
</dbReference>
<dbReference type="AlphaFoldDB" id="A0A7W9SVP9"/>
<dbReference type="EMBL" id="JACHGW010000006">
    <property type="protein sequence ID" value="MBB6053258.1"/>
    <property type="molecule type" value="Genomic_DNA"/>
</dbReference>
<sequence length="390" mass="42563">MAKKRGQNEGSIYQRKDGLWVAAISTPEGRKVRYAKTRALAAQKLQELQAQANSLLPEARKDITVEQLCAEYLAEKKAGWAPHTYQVAEMHIRLYITPHLGKVKLANLTIHAVSVWLRKLGQTRSAQVARGVLFRSCALAVRYDWLPRNPVELTTAPKVTPRKPKDLSRDDIRGILTAMQTPIPRGYAKGHTAKIDYYPIVAVLLGCGLRIGECLGLRWEDIDLAAGILHVRYSLGRAEGAAKGAAVLRKPKSKSSVRQCAMPRFLVAALEARRIEQEGHKGAAGEAWSNPFGLVFTTPTGAPLRYSSVAAATAHHLKVHGIEGITLHHLRHAYASLLLHEGVPVPVVSKSLGHANPGVTMRVYAHALQSSTDVVAVVMDELVDGKPEGS</sequence>
<protein>
    <submittedName>
        <fullName evidence="6">Integrase</fullName>
    </submittedName>
</protein>
<dbReference type="InterPro" id="IPR050090">
    <property type="entry name" value="Tyrosine_recombinase_XerCD"/>
</dbReference>
<dbReference type="InterPro" id="IPR013762">
    <property type="entry name" value="Integrase-like_cat_sf"/>
</dbReference>
<keyword evidence="2" id="KW-0229">DNA integration</keyword>
<dbReference type="Pfam" id="PF14659">
    <property type="entry name" value="Phage_int_SAM_3"/>
    <property type="match status" value="1"/>
</dbReference>
<keyword evidence="4" id="KW-0233">DNA recombination</keyword>
<feature type="domain" description="Tyr recombinase" evidence="5">
    <location>
        <begin position="162"/>
        <end position="380"/>
    </location>
</feature>
<dbReference type="RefSeq" id="WP_184203358.1">
    <property type="nucleotide sequence ID" value="NZ_JACHGW010000006.1"/>
</dbReference>
<proteinExistence type="inferred from homology"/>
<dbReference type="PROSITE" id="PS51898">
    <property type="entry name" value="TYR_RECOMBINASE"/>
    <property type="match status" value="1"/>
</dbReference>
<organism evidence="6 7">
    <name type="scientific">Armatimonas rosea</name>
    <dbReference type="NCBI Taxonomy" id="685828"/>
    <lineage>
        <taxon>Bacteria</taxon>
        <taxon>Bacillati</taxon>
        <taxon>Armatimonadota</taxon>
        <taxon>Armatimonadia</taxon>
        <taxon>Armatimonadales</taxon>
        <taxon>Armatimonadaceae</taxon>
        <taxon>Armatimonas</taxon>
    </lineage>
</organism>
<keyword evidence="7" id="KW-1185">Reference proteome</keyword>
<evidence type="ECO:0000259" key="5">
    <source>
        <dbReference type="PROSITE" id="PS51898"/>
    </source>
</evidence>
<accession>A0A7W9SVP9</accession>
<gene>
    <name evidence="6" type="ORF">HNQ39_005092</name>
</gene>
<comment type="similarity">
    <text evidence="1">Belongs to the 'phage' integrase family.</text>
</comment>
<dbReference type="Proteomes" id="UP000520814">
    <property type="component" value="Unassembled WGS sequence"/>
</dbReference>
<dbReference type="PANTHER" id="PTHR30349:SF64">
    <property type="entry name" value="PROPHAGE INTEGRASE INTD-RELATED"/>
    <property type="match status" value="1"/>
</dbReference>
<dbReference type="GO" id="GO:0003677">
    <property type="term" value="F:DNA binding"/>
    <property type="evidence" value="ECO:0007669"/>
    <property type="project" value="UniProtKB-KW"/>
</dbReference>
<evidence type="ECO:0000256" key="2">
    <source>
        <dbReference type="ARBA" id="ARBA00022908"/>
    </source>
</evidence>
<dbReference type="InterPro" id="IPR011010">
    <property type="entry name" value="DNA_brk_join_enz"/>
</dbReference>
<dbReference type="CDD" id="cd01189">
    <property type="entry name" value="INT_ICEBs1_C_like"/>
    <property type="match status" value="1"/>
</dbReference>
<dbReference type="InterPro" id="IPR004107">
    <property type="entry name" value="Integrase_SAM-like_N"/>
</dbReference>
<dbReference type="InterPro" id="IPR010998">
    <property type="entry name" value="Integrase_recombinase_N"/>
</dbReference>
<evidence type="ECO:0000313" key="6">
    <source>
        <dbReference type="EMBL" id="MBB6053258.1"/>
    </source>
</evidence>
<evidence type="ECO:0000256" key="1">
    <source>
        <dbReference type="ARBA" id="ARBA00008857"/>
    </source>
</evidence>
<comment type="caution">
    <text evidence="6">The sequence shown here is derived from an EMBL/GenBank/DDBJ whole genome shotgun (WGS) entry which is preliminary data.</text>
</comment>
<dbReference type="SUPFAM" id="SSF56349">
    <property type="entry name" value="DNA breaking-rejoining enzymes"/>
    <property type="match status" value="1"/>
</dbReference>
<evidence type="ECO:0000256" key="3">
    <source>
        <dbReference type="ARBA" id="ARBA00023125"/>
    </source>
</evidence>
<dbReference type="InterPro" id="IPR002104">
    <property type="entry name" value="Integrase_catalytic"/>
</dbReference>
<evidence type="ECO:0000256" key="4">
    <source>
        <dbReference type="ARBA" id="ARBA00023172"/>
    </source>
</evidence>
<evidence type="ECO:0000313" key="7">
    <source>
        <dbReference type="Proteomes" id="UP000520814"/>
    </source>
</evidence>
<dbReference type="GO" id="GO:0015074">
    <property type="term" value="P:DNA integration"/>
    <property type="evidence" value="ECO:0007669"/>
    <property type="project" value="UniProtKB-KW"/>
</dbReference>
<dbReference type="Gene3D" id="1.10.150.130">
    <property type="match status" value="1"/>
</dbReference>
<dbReference type="GO" id="GO:0006310">
    <property type="term" value="P:DNA recombination"/>
    <property type="evidence" value="ECO:0007669"/>
    <property type="project" value="UniProtKB-KW"/>
</dbReference>
<dbReference type="Gene3D" id="1.10.443.10">
    <property type="entry name" value="Intergrase catalytic core"/>
    <property type="match status" value="1"/>
</dbReference>
<name>A0A7W9SVP9_ARMRO</name>